<comment type="caution">
    <text evidence="3">The sequence shown here is derived from an EMBL/GenBank/DDBJ whole genome shotgun (WGS) entry which is preliminary data.</text>
</comment>
<reference evidence="3 4" key="1">
    <citation type="submission" date="2015-11" db="EMBL/GenBank/DDBJ databases">
        <title>Genomic Taxonomy of the Vibrionaceae.</title>
        <authorList>
            <person name="Gomez-Gil B."/>
            <person name="Enciso-Ibarra J."/>
        </authorList>
    </citation>
    <scope>NUCLEOTIDE SEQUENCE [LARGE SCALE GENOMIC DNA]</scope>
    <source>
        <strain evidence="3 4">CAIM 912</strain>
    </source>
</reference>
<proteinExistence type="predicted"/>
<dbReference type="Pfam" id="PF20232">
    <property type="entry name" value="T6SS_FHA_C"/>
    <property type="match status" value="1"/>
</dbReference>
<name>A0A135IC92_9GAMM</name>
<sequence>MAHETALKEANQTAFRLVLVVTNTRSLSPGLSASHAFDCDGGTIGSSASADWVLSDNSNAIAPYHAELVYRDHQMCLIDLSNACYINGSTMPVGAGNLAALNDRDTIEIGNYHLRVKFEEEHAHNEDVESRLESEFSASSSFLDTEHFEYVETGNLERGASIDDPLAALEALAFDSNPRSDAIINAEYLDASAEGLDNALNDSYSGKDAETFYDDGGSELSSAITYKPRINKESVDMDLNSIEKLERDVENDLRDRQVESPSSYYEESALYHRGNTTTSSTNPTNHLISGPLLKGLETSIGDGEDMQKMQAISEEIGASMKSAIEGLLQLHHQIAESRFGVMNKNFQPIEDNPLRLGLSYEDTMGVLFDGEKSVVHLSAPSAIAESLSNIRHHNDAVQTATAEALAQVLMAFSPAVLMRRFKATAEWKTLSLAHRALGHGICTTTTTTS</sequence>
<feature type="domain" description="FHA" evidence="1">
    <location>
        <begin position="43"/>
        <end position="110"/>
    </location>
</feature>
<dbReference type="InterPro" id="IPR017735">
    <property type="entry name" value="T6SS_FHA"/>
</dbReference>
<evidence type="ECO:0000313" key="3">
    <source>
        <dbReference type="EMBL" id="KXF83059.1"/>
    </source>
</evidence>
<dbReference type="Gene3D" id="2.60.200.20">
    <property type="match status" value="1"/>
</dbReference>
<evidence type="ECO:0000259" key="2">
    <source>
        <dbReference type="Pfam" id="PF20232"/>
    </source>
</evidence>
<evidence type="ECO:0000313" key="4">
    <source>
        <dbReference type="Proteomes" id="UP000070529"/>
    </source>
</evidence>
<dbReference type="AlphaFoldDB" id="A0A135IC92"/>
<dbReference type="SUPFAM" id="SSF49879">
    <property type="entry name" value="SMAD/FHA domain"/>
    <property type="match status" value="1"/>
</dbReference>
<accession>A0A135IC92</accession>
<dbReference type="InterPro" id="IPR000253">
    <property type="entry name" value="FHA_dom"/>
</dbReference>
<keyword evidence="4" id="KW-1185">Reference proteome</keyword>
<dbReference type="CDD" id="cd00060">
    <property type="entry name" value="FHA"/>
    <property type="match status" value="1"/>
</dbReference>
<feature type="domain" description="Type VI secretion system FHA" evidence="2">
    <location>
        <begin position="307"/>
        <end position="430"/>
    </location>
</feature>
<protein>
    <submittedName>
        <fullName evidence="3">Uncharacterized protein</fullName>
    </submittedName>
</protein>
<dbReference type="Proteomes" id="UP000070529">
    <property type="component" value="Unassembled WGS sequence"/>
</dbReference>
<dbReference type="STRING" id="294935.ATN88_04840"/>
<gene>
    <name evidence="3" type="ORF">ATN88_04840</name>
</gene>
<dbReference type="InterPro" id="IPR046883">
    <property type="entry name" value="T6SS_FHA_C"/>
</dbReference>
<organism evidence="3 4">
    <name type="scientific">Enterovibrio coralii</name>
    <dbReference type="NCBI Taxonomy" id="294935"/>
    <lineage>
        <taxon>Bacteria</taxon>
        <taxon>Pseudomonadati</taxon>
        <taxon>Pseudomonadota</taxon>
        <taxon>Gammaproteobacteria</taxon>
        <taxon>Vibrionales</taxon>
        <taxon>Vibrionaceae</taxon>
        <taxon>Enterovibrio</taxon>
    </lineage>
</organism>
<dbReference type="InterPro" id="IPR008984">
    <property type="entry name" value="SMAD_FHA_dom_sf"/>
</dbReference>
<dbReference type="NCBIfam" id="TIGR03354">
    <property type="entry name" value="VI_FHA"/>
    <property type="match status" value="1"/>
</dbReference>
<dbReference type="Pfam" id="PF00498">
    <property type="entry name" value="FHA"/>
    <property type="match status" value="1"/>
</dbReference>
<evidence type="ECO:0000259" key="1">
    <source>
        <dbReference type="Pfam" id="PF00498"/>
    </source>
</evidence>
<dbReference type="EMBL" id="LNTY01000006">
    <property type="protein sequence ID" value="KXF83059.1"/>
    <property type="molecule type" value="Genomic_DNA"/>
</dbReference>